<accession>A0A8H7BZ05</accession>
<gene>
    <name evidence="2" type="ORF">EC973_006016</name>
</gene>
<feature type="region of interest" description="Disordered" evidence="1">
    <location>
        <begin position="117"/>
        <end position="147"/>
    </location>
</feature>
<reference evidence="2" key="1">
    <citation type="submission" date="2020-01" db="EMBL/GenBank/DDBJ databases">
        <title>Genome Sequencing of Three Apophysomyces-Like Fungal Strains Confirms a Novel Fungal Genus in the Mucoromycota with divergent Burkholderia-like Endosymbiotic Bacteria.</title>
        <authorList>
            <person name="Stajich J.E."/>
            <person name="Macias A.M."/>
            <person name="Carter-House D."/>
            <person name="Lovett B."/>
            <person name="Kasson L.R."/>
            <person name="Berry K."/>
            <person name="Grigoriev I."/>
            <person name="Chang Y."/>
            <person name="Spatafora J."/>
            <person name="Kasson M.T."/>
        </authorList>
    </citation>
    <scope>NUCLEOTIDE SEQUENCE</scope>
    <source>
        <strain evidence="2">NRRL A-21654</strain>
    </source>
</reference>
<evidence type="ECO:0000256" key="1">
    <source>
        <dbReference type="SAM" id="MobiDB-lite"/>
    </source>
</evidence>
<organism evidence="2 3">
    <name type="scientific">Apophysomyces ossiformis</name>
    <dbReference type="NCBI Taxonomy" id="679940"/>
    <lineage>
        <taxon>Eukaryota</taxon>
        <taxon>Fungi</taxon>
        <taxon>Fungi incertae sedis</taxon>
        <taxon>Mucoromycota</taxon>
        <taxon>Mucoromycotina</taxon>
        <taxon>Mucoromycetes</taxon>
        <taxon>Mucorales</taxon>
        <taxon>Mucorineae</taxon>
        <taxon>Mucoraceae</taxon>
        <taxon>Apophysomyces</taxon>
    </lineage>
</organism>
<sequence>MMHSRIMSHKIMSGDMMVRVLRTHSPAPPPLPPLRQKKTMFDAHSVMSDKSLPIIAKNDKPLAQYDKKDYTQGESKLRTALTIAHTVYDQSPMQTNNLQLPFSHADEHLSLPTAREDVNSTATTAGSTTTVSTRGSEQEPCELGQSVTSSDILEFNRRRARETQLGETHSLQEEWNLSLDKFGVPIEYATPRMSGSMSLNIDHLPSESGHVPPQEAPVSGIAFFQWVRPKPQPTTKDKPSTEGILTEASRFRNEQLAYLADKERRQARMSSFPMVLVPTPWRQNSLQPQERVHRKSAPARTRIYEIEQDANVSKPMNRAATRGRRRSSMEYIKGNFAKHRGSIQETIGKIIRDENMEEHGRRRKLAGQEKVEAYRAQRRSSVLAPVK</sequence>
<protein>
    <submittedName>
        <fullName evidence="2">Uncharacterized protein</fullName>
    </submittedName>
</protein>
<dbReference type="Proteomes" id="UP000605846">
    <property type="component" value="Unassembled WGS sequence"/>
</dbReference>
<proteinExistence type="predicted"/>
<dbReference type="EMBL" id="JABAYA010000036">
    <property type="protein sequence ID" value="KAF7728463.1"/>
    <property type="molecule type" value="Genomic_DNA"/>
</dbReference>
<comment type="caution">
    <text evidence="2">The sequence shown here is derived from an EMBL/GenBank/DDBJ whole genome shotgun (WGS) entry which is preliminary data.</text>
</comment>
<dbReference type="AlphaFoldDB" id="A0A8H7BZ05"/>
<feature type="compositionally biased region" description="Low complexity" evidence="1">
    <location>
        <begin position="120"/>
        <end position="135"/>
    </location>
</feature>
<keyword evidence="3" id="KW-1185">Reference proteome</keyword>
<feature type="compositionally biased region" description="Basic and acidic residues" evidence="1">
    <location>
        <begin position="358"/>
        <end position="375"/>
    </location>
</feature>
<feature type="region of interest" description="Disordered" evidence="1">
    <location>
        <begin position="358"/>
        <end position="387"/>
    </location>
</feature>
<name>A0A8H7BZ05_9FUNG</name>
<evidence type="ECO:0000313" key="3">
    <source>
        <dbReference type="Proteomes" id="UP000605846"/>
    </source>
</evidence>
<evidence type="ECO:0000313" key="2">
    <source>
        <dbReference type="EMBL" id="KAF7728463.1"/>
    </source>
</evidence>
<dbReference type="OrthoDB" id="2278319at2759"/>